<organism evidence="3 4">
    <name type="scientific">Marinicella sediminis</name>
    <dbReference type="NCBI Taxonomy" id="1792834"/>
    <lineage>
        <taxon>Bacteria</taxon>
        <taxon>Pseudomonadati</taxon>
        <taxon>Pseudomonadota</taxon>
        <taxon>Gammaproteobacteria</taxon>
        <taxon>Lysobacterales</taxon>
        <taxon>Marinicellaceae</taxon>
        <taxon>Marinicella</taxon>
    </lineage>
</organism>
<feature type="chain" id="PRO_5045809208" description="Hydrazine synthase alpha subunit middle domain-containing protein" evidence="1">
    <location>
        <begin position="21"/>
        <end position="727"/>
    </location>
</feature>
<protein>
    <recommendedName>
        <fullName evidence="2">Hydrazine synthase alpha subunit middle domain-containing protein</fullName>
    </recommendedName>
</protein>
<sequence>MRIAFLLCCLMAMISGNSQAGQLNLNNPIMFITQFPIAADFATIGSTFANHSASMSSAGRGGHLYIKYPDGTLRNLTAEAGYGMTGFQGDDAIAVRDPQVHWSGERALFSMVIGAPQQFEYNNYYWQIYEVSGLGQNDQVNIQLVGGQPADYNNITPIYGSDDSIIFTSDMPRSKARHNYPQYDEYESTPTNTGLWKIQGNQVTLMQHSPSGSFTPFIDSFGRLVFTRWDHLQRDQQASPNNVNGAFNYSSEFPGAQALPNVDEVFPEPRPAETALLDGTNLEGHRINHFFPWQLNQDGTEEETLNHVGRHEFHSYFNRSINDDGNVIEFIANGSRPNQNSILNVFHITEDPNQAGRYVGIDAPEFQTHSGGQLIAFNLPPGADPAQVTVEYLSHPATADVVGEGDPAPPEHVGFFRNPVMLNDGQILAAHTSETRGAGNDGSRPNPQPRYDFTIKTLSTNAQNHRIPNQRLTNLGDANISYYDPDVLVTYNGPLWELSPVEVVSRSVQPITTETLLSPEAQIFAEENIDESLFRSYLRTHGLAVAVMRDVTTRDELDKQQPYNIKVAGSAHQTIGSPGTIYEVSHMQFFQGDQIRGQGGLTNPDPGQRVLAQYLHDPAAAANNANIPGSPPGSAEVFADGSVAFFLPARRAISWQSLDPQGTPVVRERYWISFQPGEIRACGGCHGVNQLDQAGQLPSTIKAEAFRQLLRNWDLAFDDLIFTDNFE</sequence>
<name>A0ABV7JA36_9GAMM</name>
<comment type="caution">
    <text evidence="3">The sequence shown here is derived from an EMBL/GenBank/DDBJ whole genome shotgun (WGS) entry which is preliminary data.</text>
</comment>
<dbReference type="Pfam" id="PF18582">
    <property type="entry name" value="HZS_alpha"/>
    <property type="match status" value="1"/>
</dbReference>
<reference evidence="4" key="1">
    <citation type="journal article" date="2019" name="Int. J. Syst. Evol. Microbiol.">
        <title>The Global Catalogue of Microorganisms (GCM) 10K type strain sequencing project: providing services to taxonomists for standard genome sequencing and annotation.</title>
        <authorList>
            <consortium name="The Broad Institute Genomics Platform"/>
            <consortium name="The Broad Institute Genome Sequencing Center for Infectious Disease"/>
            <person name="Wu L."/>
            <person name="Ma J."/>
        </authorList>
    </citation>
    <scope>NUCLEOTIDE SEQUENCE [LARGE SCALE GENOMIC DNA]</scope>
    <source>
        <strain evidence="4">KCTC 42953</strain>
    </source>
</reference>
<keyword evidence="1" id="KW-0732">Signal</keyword>
<evidence type="ECO:0000259" key="2">
    <source>
        <dbReference type="Pfam" id="PF18582"/>
    </source>
</evidence>
<proteinExistence type="predicted"/>
<keyword evidence="4" id="KW-1185">Reference proteome</keyword>
<dbReference type="RefSeq" id="WP_077412118.1">
    <property type="nucleotide sequence ID" value="NZ_JBHRTS010000003.1"/>
</dbReference>
<accession>A0ABV7JA36</accession>
<gene>
    <name evidence="3" type="ORF">ACFODZ_07145</name>
</gene>
<dbReference type="InterPro" id="IPR040698">
    <property type="entry name" value="HZS_alpha_mid"/>
</dbReference>
<dbReference type="Proteomes" id="UP001595533">
    <property type="component" value="Unassembled WGS sequence"/>
</dbReference>
<evidence type="ECO:0000313" key="3">
    <source>
        <dbReference type="EMBL" id="MFC3194012.1"/>
    </source>
</evidence>
<evidence type="ECO:0000313" key="4">
    <source>
        <dbReference type="Proteomes" id="UP001595533"/>
    </source>
</evidence>
<feature type="signal peptide" evidence="1">
    <location>
        <begin position="1"/>
        <end position="20"/>
    </location>
</feature>
<dbReference type="EMBL" id="JBHRTS010000003">
    <property type="protein sequence ID" value="MFC3194012.1"/>
    <property type="molecule type" value="Genomic_DNA"/>
</dbReference>
<evidence type="ECO:0000256" key="1">
    <source>
        <dbReference type="SAM" id="SignalP"/>
    </source>
</evidence>
<feature type="domain" description="Hydrazine synthase alpha subunit middle" evidence="2">
    <location>
        <begin position="633"/>
        <end position="686"/>
    </location>
</feature>